<comment type="similarity">
    <text evidence="1">Belongs to the esterase D family.</text>
</comment>
<accession>A0ABP7YEH1</accession>
<sequence length="273" mass="31065">MKAIHTNFLLPLFLLIFISCSAQQKDPIPEHETIKIQSKQVGEERTINIWTPESYKSSQDSFMVLYMPDGGIQEDFPHIANTLNDLIKANKIPAVILVGIENTVRKRDLTGPTSIAKDKELLPEGGGSEKFRAFIEEELIPEINKKYRVSNKKGIIGESLAGLFVTETLLLNPELFDFYIAFDPSIWWNDAYLVKQSSQYLDKFPTSKKTFWFAGSSATDISGNTKNLAEKLKTTNPTNIVWKYSDEKKEKHNTIFRATKEKAIIWTLNNLTN</sequence>
<name>A0ABP7YEH1_9SPHI</name>
<dbReference type="Gene3D" id="3.40.50.1820">
    <property type="entry name" value="alpha/beta hydrolase"/>
    <property type="match status" value="1"/>
</dbReference>
<dbReference type="SUPFAM" id="SSF53474">
    <property type="entry name" value="alpha/beta-Hydrolases"/>
    <property type="match status" value="1"/>
</dbReference>
<evidence type="ECO:0000256" key="2">
    <source>
        <dbReference type="ARBA" id="ARBA00022801"/>
    </source>
</evidence>
<evidence type="ECO:0000313" key="4">
    <source>
        <dbReference type="EMBL" id="GAA4135023.1"/>
    </source>
</evidence>
<proteinExistence type="inferred from homology"/>
<reference evidence="5" key="1">
    <citation type="journal article" date="2019" name="Int. J. Syst. Evol. Microbiol.">
        <title>The Global Catalogue of Microorganisms (GCM) 10K type strain sequencing project: providing services to taxonomists for standard genome sequencing and annotation.</title>
        <authorList>
            <consortium name="The Broad Institute Genomics Platform"/>
            <consortium name="The Broad Institute Genome Sequencing Center for Infectious Disease"/>
            <person name="Wu L."/>
            <person name="Ma J."/>
        </authorList>
    </citation>
    <scope>NUCLEOTIDE SEQUENCE [LARGE SCALE GENOMIC DNA]</scope>
    <source>
        <strain evidence="5">JCM 16704</strain>
    </source>
</reference>
<keyword evidence="2 4" id="KW-0378">Hydrolase</keyword>
<evidence type="ECO:0000313" key="5">
    <source>
        <dbReference type="Proteomes" id="UP001500101"/>
    </source>
</evidence>
<dbReference type="Pfam" id="PF00756">
    <property type="entry name" value="Esterase"/>
    <property type="match status" value="1"/>
</dbReference>
<feature type="signal peptide" evidence="3">
    <location>
        <begin position="1"/>
        <end position="24"/>
    </location>
</feature>
<feature type="chain" id="PRO_5046886758" evidence="3">
    <location>
        <begin position="25"/>
        <end position="273"/>
    </location>
</feature>
<dbReference type="EMBL" id="BAAAZI010000005">
    <property type="protein sequence ID" value="GAA4135023.1"/>
    <property type="molecule type" value="Genomic_DNA"/>
</dbReference>
<dbReference type="PANTHER" id="PTHR40841">
    <property type="entry name" value="SIDEROPHORE TRIACETYLFUSARININE C ESTERASE"/>
    <property type="match status" value="1"/>
</dbReference>
<protein>
    <submittedName>
        <fullName evidence="4">Alpha/beta hydrolase-fold protein</fullName>
    </submittedName>
</protein>
<gene>
    <name evidence="4" type="ORF">GCM10022216_08530</name>
</gene>
<evidence type="ECO:0000256" key="3">
    <source>
        <dbReference type="SAM" id="SignalP"/>
    </source>
</evidence>
<comment type="caution">
    <text evidence="4">The sequence shown here is derived from an EMBL/GenBank/DDBJ whole genome shotgun (WGS) entry which is preliminary data.</text>
</comment>
<dbReference type="InterPro" id="IPR029058">
    <property type="entry name" value="AB_hydrolase_fold"/>
</dbReference>
<dbReference type="InterPro" id="IPR052558">
    <property type="entry name" value="Siderophore_Hydrolase_D"/>
</dbReference>
<dbReference type="InterPro" id="IPR000801">
    <property type="entry name" value="Esterase-like"/>
</dbReference>
<evidence type="ECO:0000256" key="1">
    <source>
        <dbReference type="ARBA" id="ARBA00005622"/>
    </source>
</evidence>
<keyword evidence="5" id="KW-1185">Reference proteome</keyword>
<dbReference type="GO" id="GO:0016787">
    <property type="term" value="F:hydrolase activity"/>
    <property type="evidence" value="ECO:0007669"/>
    <property type="project" value="UniProtKB-KW"/>
</dbReference>
<dbReference type="RefSeq" id="WP_344673455.1">
    <property type="nucleotide sequence ID" value="NZ_BAAAZI010000005.1"/>
</dbReference>
<dbReference type="Proteomes" id="UP001500101">
    <property type="component" value="Unassembled WGS sequence"/>
</dbReference>
<dbReference type="PANTHER" id="PTHR40841:SF2">
    <property type="entry name" value="SIDEROPHORE-DEGRADING ESTERASE (EUROFUNG)"/>
    <property type="match status" value="1"/>
</dbReference>
<dbReference type="PROSITE" id="PS51257">
    <property type="entry name" value="PROKAR_LIPOPROTEIN"/>
    <property type="match status" value="1"/>
</dbReference>
<keyword evidence="3" id="KW-0732">Signal</keyword>
<organism evidence="4 5">
    <name type="scientific">Sphingobacterium kyonggiense</name>
    <dbReference type="NCBI Taxonomy" id="714075"/>
    <lineage>
        <taxon>Bacteria</taxon>
        <taxon>Pseudomonadati</taxon>
        <taxon>Bacteroidota</taxon>
        <taxon>Sphingobacteriia</taxon>
        <taxon>Sphingobacteriales</taxon>
        <taxon>Sphingobacteriaceae</taxon>
        <taxon>Sphingobacterium</taxon>
    </lineage>
</organism>